<organism evidence="1 2">
    <name type="scientific">Prorocentrum cordatum</name>
    <dbReference type="NCBI Taxonomy" id="2364126"/>
    <lineage>
        <taxon>Eukaryota</taxon>
        <taxon>Sar</taxon>
        <taxon>Alveolata</taxon>
        <taxon>Dinophyceae</taxon>
        <taxon>Prorocentrales</taxon>
        <taxon>Prorocentraceae</taxon>
        <taxon>Prorocentrum</taxon>
    </lineage>
</organism>
<dbReference type="InterPro" id="IPR017853">
    <property type="entry name" value="GH"/>
</dbReference>
<dbReference type="SUPFAM" id="SSF51445">
    <property type="entry name" value="(Trans)glycosidases"/>
    <property type="match status" value="1"/>
</dbReference>
<evidence type="ECO:0000313" key="1">
    <source>
        <dbReference type="EMBL" id="CAK0901481.1"/>
    </source>
</evidence>
<accession>A0ABN9XP20</accession>
<comment type="caution">
    <text evidence="1">The sequence shown here is derived from an EMBL/GenBank/DDBJ whole genome shotgun (WGS) entry which is preliminary data.</text>
</comment>
<gene>
    <name evidence="1" type="ORF">PCOR1329_LOCUS78406</name>
</gene>
<keyword evidence="2" id="KW-1185">Reference proteome</keyword>
<reference evidence="1" key="1">
    <citation type="submission" date="2023-10" db="EMBL/GenBank/DDBJ databases">
        <authorList>
            <person name="Chen Y."/>
            <person name="Shah S."/>
            <person name="Dougan E. K."/>
            <person name="Thang M."/>
            <person name="Chan C."/>
        </authorList>
    </citation>
    <scope>NUCLEOTIDE SEQUENCE [LARGE SCALE GENOMIC DNA]</scope>
</reference>
<proteinExistence type="predicted"/>
<dbReference type="EMBL" id="CAUYUJ010020936">
    <property type="protein sequence ID" value="CAK0901481.1"/>
    <property type="molecule type" value="Genomic_DNA"/>
</dbReference>
<evidence type="ECO:0000313" key="2">
    <source>
        <dbReference type="Proteomes" id="UP001189429"/>
    </source>
</evidence>
<protein>
    <submittedName>
        <fullName evidence="1">Uncharacterized protein</fullName>
    </submittedName>
</protein>
<sequence length="107" mass="12232">MAALTGQADWPLWISELGWSWPMSTTLNTPMSHCPSFSSEAMFRVYYEGFLAWDLRVTSEALPPDMVFYFTVRDSDNAGYEEHFGLIGRCADSRCKMEANETKLTMK</sequence>
<name>A0ABN9XP20_9DINO</name>
<dbReference type="Proteomes" id="UP001189429">
    <property type="component" value="Unassembled WGS sequence"/>
</dbReference>